<dbReference type="CDD" id="cd19544">
    <property type="entry name" value="E-C_NRPS"/>
    <property type="match status" value="1"/>
</dbReference>
<feature type="non-terminal residue" evidence="3">
    <location>
        <position position="1"/>
    </location>
</feature>
<dbReference type="GO" id="GO:0005737">
    <property type="term" value="C:cytoplasm"/>
    <property type="evidence" value="ECO:0007669"/>
    <property type="project" value="TreeGrafter"/>
</dbReference>
<dbReference type="AlphaFoldDB" id="A0A944HB69"/>
<evidence type="ECO:0000313" key="3">
    <source>
        <dbReference type="EMBL" id="MBT0964225.1"/>
    </source>
</evidence>
<gene>
    <name evidence="3" type="ORF">I8J34_23890</name>
</gene>
<dbReference type="GO" id="GO:0043041">
    <property type="term" value="P:amino acid activation for nonribosomal peptide biosynthetic process"/>
    <property type="evidence" value="ECO:0007669"/>
    <property type="project" value="TreeGrafter"/>
</dbReference>
<dbReference type="Gene3D" id="3.30.559.30">
    <property type="entry name" value="Nonribosomal peptide synthetase, condensation domain"/>
    <property type="match status" value="1"/>
</dbReference>
<dbReference type="GO" id="GO:0044550">
    <property type="term" value="P:secondary metabolite biosynthetic process"/>
    <property type="evidence" value="ECO:0007669"/>
    <property type="project" value="TreeGrafter"/>
</dbReference>
<feature type="domain" description="AMP-dependent synthetase/ligase" evidence="1">
    <location>
        <begin position="485"/>
        <end position="700"/>
    </location>
</feature>
<dbReference type="GO" id="GO:0003824">
    <property type="term" value="F:catalytic activity"/>
    <property type="evidence" value="ECO:0007669"/>
    <property type="project" value="InterPro"/>
</dbReference>
<dbReference type="SUPFAM" id="SSF56801">
    <property type="entry name" value="Acetyl-CoA synthetase-like"/>
    <property type="match status" value="1"/>
</dbReference>
<feature type="domain" description="Condensation" evidence="2">
    <location>
        <begin position="25"/>
        <end position="417"/>
    </location>
</feature>
<dbReference type="Gene3D" id="3.40.50.980">
    <property type="match status" value="2"/>
</dbReference>
<evidence type="ECO:0000259" key="2">
    <source>
        <dbReference type="Pfam" id="PF00668"/>
    </source>
</evidence>
<comment type="caution">
    <text evidence="3">The sequence shown here is derived from an EMBL/GenBank/DDBJ whole genome shotgun (WGS) entry which is preliminary data.</text>
</comment>
<dbReference type="Gene3D" id="3.30.559.10">
    <property type="entry name" value="Chloramphenicol acetyltransferase-like domain"/>
    <property type="match status" value="1"/>
</dbReference>
<accession>A0A944HB69</accession>
<dbReference type="InterPro" id="IPR020845">
    <property type="entry name" value="AMP-binding_CS"/>
</dbReference>
<organism evidence="3 4">
    <name type="scientific">Denitromonas iodatirespirans</name>
    <dbReference type="NCBI Taxonomy" id="2795389"/>
    <lineage>
        <taxon>Bacteria</taxon>
        <taxon>Pseudomonadati</taxon>
        <taxon>Pseudomonadota</taxon>
        <taxon>Betaproteobacteria</taxon>
        <taxon>Rhodocyclales</taxon>
        <taxon>Zoogloeaceae</taxon>
        <taxon>Denitromonas</taxon>
    </lineage>
</organism>
<reference evidence="4" key="1">
    <citation type="journal article" date="2022" name="ISME J.">
        <title>Genetic and phylogenetic analysis of dissimilatory iodate-reducing bacteria identifies potential niches across the world's oceans.</title>
        <authorList>
            <person name="Reyes-Umana V."/>
            <person name="Henning Z."/>
            <person name="Lee K."/>
            <person name="Barnum T.P."/>
            <person name="Coates J.D."/>
        </authorList>
    </citation>
    <scope>NUCLEOTIDE SEQUENCE [LARGE SCALE GENOMIC DNA]</scope>
    <source>
        <strain evidence="4">IR12</strain>
    </source>
</reference>
<dbReference type="RefSeq" id="WP_214364138.1">
    <property type="nucleotide sequence ID" value="NZ_JAEKFT010000076.1"/>
</dbReference>
<protein>
    <submittedName>
        <fullName evidence="3">AMP-binding protein</fullName>
    </submittedName>
</protein>
<dbReference type="InterPro" id="IPR001242">
    <property type="entry name" value="Condensation_dom"/>
</dbReference>
<dbReference type="Pfam" id="PF00501">
    <property type="entry name" value="AMP-binding"/>
    <property type="match status" value="1"/>
</dbReference>
<dbReference type="SUPFAM" id="SSF52777">
    <property type="entry name" value="CoA-dependent acyltransferases"/>
    <property type="match status" value="2"/>
</dbReference>
<evidence type="ECO:0000313" key="4">
    <source>
        <dbReference type="Proteomes" id="UP000694660"/>
    </source>
</evidence>
<dbReference type="PROSITE" id="PS00455">
    <property type="entry name" value="AMP_BINDING"/>
    <property type="match status" value="1"/>
</dbReference>
<dbReference type="InterPro" id="IPR000873">
    <property type="entry name" value="AMP-dep_synth/lig_dom"/>
</dbReference>
<keyword evidence="4" id="KW-1185">Reference proteome</keyword>
<evidence type="ECO:0000259" key="1">
    <source>
        <dbReference type="Pfam" id="PF00501"/>
    </source>
</evidence>
<dbReference type="GO" id="GO:0031177">
    <property type="term" value="F:phosphopantetheine binding"/>
    <property type="evidence" value="ECO:0007669"/>
    <property type="project" value="TreeGrafter"/>
</dbReference>
<proteinExistence type="predicted"/>
<dbReference type="PANTHER" id="PTHR45527">
    <property type="entry name" value="NONRIBOSOMAL PEPTIDE SYNTHETASE"/>
    <property type="match status" value="1"/>
</dbReference>
<dbReference type="Pfam" id="PF00668">
    <property type="entry name" value="Condensation"/>
    <property type="match status" value="1"/>
</dbReference>
<dbReference type="PANTHER" id="PTHR45527:SF1">
    <property type="entry name" value="FATTY ACID SYNTHASE"/>
    <property type="match status" value="1"/>
</dbReference>
<dbReference type="EMBL" id="JAEKFT010000076">
    <property type="protein sequence ID" value="MBT0964225.1"/>
    <property type="molecule type" value="Genomic_DNA"/>
</dbReference>
<feature type="non-terminal residue" evidence="3">
    <location>
        <position position="752"/>
    </location>
</feature>
<dbReference type="Proteomes" id="UP000694660">
    <property type="component" value="Unassembled WGS sequence"/>
</dbReference>
<sequence>LPLVELSQSAIDRIVAQVPGGVRNVQDIYPLTAAQEGILFHHCLQTEGGDAYQTSALLGFDDKAALDSFIGALESAVARHDVLRTSYVWKHVDRAVQVVWRGVTLPVEAVECGDAENPSAWMLERFDRARFRIDLSSAPPIAGFYCHASKDKHWLLVLVVHHIALDQISLQRLIEEVVLLQGGASQSLPPPVQFRDFVALAQFKDDRNAQSAFFRSMLGQIDEPTAPFGLMEVRGDGSGINKATKAFDESQTSRMRRIAQAHGVSVASVFHFAWAIIVGRVSGCSRPVFGTVLSGRSQGATASSARALGMFINTLPICVDLRQITVADALRATHARVLQLLEHELTPLDLALDCSQVSRELPLFSALLNYRSDTTGDESAKALRCVGLEVLHFDDATNYPLMLDVDDRGLRIGFTAEAIAPIDPERICALVGTTINSMLDRLERSDDELVEQINILPPDEWEKLIHGWNDTRTAYLKDKTIQEFFEAQVARIPDAVAVIGGEESVSYQVLNARANQLARYLRRHGVETGAFVGLCVERSLDMLVGLMAILKAGAVYVPIDPSYPQSRISYMLNDSKPTMCLSHQRVGEEARQALARSAPVVDLLADCGQWAEESEANLACREIGLTARHLAYVIYTSGSTGQPKGVMIEHRGLVNYTLDAIRWFGLSEQDVVLQQNSLNFDLSLEELMPALLAGATVMPSNSLFGLSESCDPCPSVVHLSAAHWHTLVGEWSRDARKAQTQLAGVRLINVTG</sequence>
<name>A0A944HB69_DENI1</name>
<dbReference type="InterPro" id="IPR023213">
    <property type="entry name" value="CAT-like_dom_sf"/>
</dbReference>
<dbReference type="FunFam" id="3.40.50.980:FF:000001">
    <property type="entry name" value="Non-ribosomal peptide synthetase"/>
    <property type="match status" value="1"/>
</dbReference>